<accession>A0A069R9N4</accession>
<dbReference type="Gene3D" id="3.20.20.70">
    <property type="entry name" value="Aldolase class I"/>
    <property type="match status" value="1"/>
</dbReference>
<feature type="domain" description="Thiamine phosphate synthase/TenI" evidence="3">
    <location>
        <begin position="10"/>
        <end position="187"/>
    </location>
</feature>
<dbReference type="GO" id="GO:0004789">
    <property type="term" value="F:thiamine-phosphate diphosphorylase activity"/>
    <property type="evidence" value="ECO:0007669"/>
    <property type="project" value="TreeGrafter"/>
</dbReference>
<evidence type="ECO:0000313" key="4">
    <source>
        <dbReference type="EMBL" id="KDR93741.1"/>
    </source>
</evidence>
<evidence type="ECO:0000259" key="3">
    <source>
        <dbReference type="Pfam" id="PF02581"/>
    </source>
</evidence>
<sequence length="217" mass="23198">MIGDTGMIIVVSSSSICKVDISKCLLESAKGGADYIMIREKRLSKEALLELSLEVSKAIGEHGTKLIVNSDVYAAKQVGAHAVHLSFGDFMSLDRDRMMNIKKFMKIGVSIHSAEEASRAEHFGADYILAGHIFHTNCKAGIEPRGIEFIKDIKDIVNIPLFAIGGINSSNITSAIDAGADGAAVMSIVMESNSPRGEVEKLKTACRASGKIDTANV</sequence>
<dbReference type="GO" id="GO:0005737">
    <property type="term" value="C:cytoplasm"/>
    <property type="evidence" value="ECO:0007669"/>
    <property type="project" value="TreeGrafter"/>
</dbReference>
<comment type="caution">
    <text evidence="4">The sequence shown here is derived from an EMBL/GenBank/DDBJ whole genome shotgun (WGS) entry which is preliminary data.</text>
</comment>
<dbReference type="AlphaFoldDB" id="A0A069R9N4"/>
<name>A0A069R9N4_PEPLI</name>
<dbReference type="SUPFAM" id="SSF51391">
    <property type="entry name" value="Thiamin phosphate synthase"/>
    <property type="match status" value="1"/>
</dbReference>
<keyword evidence="2" id="KW-0784">Thiamine biosynthesis</keyword>
<dbReference type="STRING" id="1121324.CLIT_23c00130"/>
<evidence type="ECO:0000313" key="5">
    <source>
        <dbReference type="Proteomes" id="UP000027946"/>
    </source>
</evidence>
<dbReference type="eggNOG" id="COG0352">
    <property type="taxonomic scope" value="Bacteria"/>
</dbReference>
<proteinExistence type="predicted"/>
<dbReference type="CDD" id="cd00564">
    <property type="entry name" value="TMP_TenI"/>
    <property type="match status" value="1"/>
</dbReference>
<organism evidence="4 5">
    <name type="scientific">Peptoclostridium litorale DSM 5388</name>
    <dbReference type="NCBI Taxonomy" id="1121324"/>
    <lineage>
        <taxon>Bacteria</taxon>
        <taxon>Bacillati</taxon>
        <taxon>Bacillota</taxon>
        <taxon>Clostridia</taxon>
        <taxon>Peptostreptococcales</taxon>
        <taxon>Peptoclostridiaceae</taxon>
        <taxon>Peptoclostridium</taxon>
    </lineage>
</organism>
<dbReference type="OrthoDB" id="9802676at2"/>
<dbReference type="InterPro" id="IPR036206">
    <property type="entry name" value="ThiamineP_synth_sf"/>
</dbReference>
<dbReference type="Pfam" id="PF02581">
    <property type="entry name" value="TMP-TENI"/>
    <property type="match status" value="1"/>
</dbReference>
<keyword evidence="5" id="KW-1185">Reference proteome</keyword>
<evidence type="ECO:0000256" key="2">
    <source>
        <dbReference type="ARBA" id="ARBA00022977"/>
    </source>
</evidence>
<dbReference type="InterPro" id="IPR013785">
    <property type="entry name" value="Aldolase_TIM"/>
</dbReference>
<dbReference type="PANTHER" id="PTHR20857:SF15">
    <property type="entry name" value="THIAMINE-PHOSPHATE SYNTHASE"/>
    <property type="match status" value="1"/>
</dbReference>
<dbReference type="EMBL" id="JJMM01000026">
    <property type="protein sequence ID" value="KDR93741.1"/>
    <property type="molecule type" value="Genomic_DNA"/>
</dbReference>
<protein>
    <submittedName>
        <fullName evidence="4">Thiamine monophosphate synthase</fullName>
    </submittedName>
</protein>
<dbReference type="GO" id="GO:0009228">
    <property type="term" value="P:thiamine biosynthetic process"/>
    <property type="evidence" value="ECO:0007669"/>
    <property type="project" value="UniProtKB-KW"/>
</dbReference>
<comment type="pathway">
    <text evidence="1">Cofactor biosynthesis; thiamine diphosphate biosynthesis.</text>
</comment>
<gene>
    <name evidence="4" type="ORF">CLIT_23c00130</name>
</gene>
<evidence type="ECO:0000256" key="1">
    <source>
        <dbReference type="ARBA" id="ARBA00004948"/>
    </source>
</evidence>
<reference evidence="4 5" key="1">
    <citation type="submission" date="2014-03" db="EMBL/GenBank/DDBJ databases">
        <title>Genome sequence of Clostridium litorale W6, DSM 5388.</title>
        <authorList>
            <person name="Poehlein A."/>
            <person name="Jagirdar A."/>
            <person name="Khonsari B."/>
            <person name="Chibani C.M."/>
            <person name="Gutierrez Gutierrez D.A."/>
            <person name="Davydova E."/>
            <person name="Alghaithi H.S."/>
            <person name="Nair K.P."/>
            <person name="Dhamotharan K."/>
            <person name="Chandran L."/>
            <person name="G W."/>
            <person name="Daniel R."/>
        </authorList>
    </citation>
    <scope>NUCLEOTIDE SEQUENCE [LARGE SCALE GENOMIC DNA]</scope>
    <source>
        <strain evidence="4 5">W6</strain>
    </source>
</reference>
<dbReference type="Proteomes" id="UP000027946">
    <property type="component" value="Unassembled WGS sequence"/>
</dbReference>
<dbReference type="PANTHER" id="PTHR20857">
    <property type="entry name" value="THIAMINE-PHOSPHATE PYROPHOSPHORYLASE"/>
    <property type="match status" value="1"/>
</dbReference>
<dbReference type="InterPro" id="IPR022998">
    <property type="entry name" value="ThiamineP_synth_TenI"/>
</dbReference>